<name>A0A3M7QBZ6_BRAPC</name>
<comment type="caution">
    <text evidence="1">The sequence shown here is derived from an EMBL/GenBank/DDBJ whole genome shotgun (WGS) entry which is preliminary data.</text>
</comment>
<gene>
    <name evidence="1" type="ORF">BpHYR1_050481</name>
</gene>
<sequence length="97" mass="11085">MFHATMPNLKNTNPITTHGNRTDFIRSIIDINIFNFNNETKTLTNLNQYSSIILTKAILSKRFDFFLIKSDASNGVTAPDLISKAFLTNTIFMSKYF</sequence>
<reference evidence="1 2" key="1">
    <citation type="journal article" date="2018" name="Sci. Rep.">
        <title>Genomic signatures of local adaptation to the degree of environmental predictability in rotifers.</title>
        <authorList>
            <person name="Franch-Gras L."/>
            <person name="Hahn C."/>
            <person name="Garcia-Roger E.M."/>
            <person name="Carmona M.J."/>
            <person name="Serra M."/>
            <person name="Gomez A."/>
        </authorList>
    </citation>
    <scope>NUCLEOTIDE SEQUENCE [LARGE SCALE GENOMIC DNA]</scope>
    <source>
        <strain evidence="1">HYR1</strain>
    </source>
</reference>
<dbReference type="EMBL" id="REGN01006712">
    <property type="protein sequence ID" value="RNA08521.1"/>
    <property type="molecule type" value="Genomic_DNA"/>
</dbReference>
<dbReference type="Proteomes" id="UP000276133">
    <property type="component" value="Unassembled WGS sequence"/>
</dbReference>
<evidence type="ECO:0000313" key="1">
    <source>
        <dbReference type="EMBL" id="RNA08521.1"/>
    </source>
</evidence>
<proteinExistence type="predicted"/>
<accession>A0A3M7QBZ6</accession>
<evidence type="ECO:0000313" key="2">
    <source>
        <dbReference type="Proteomes" id="UP000276133"/>
    </source>
</evidence>
<protein>
    <submittedName>
        <fullName evidence="1">Uncharacterized protein</fullName>
    </submittedName>
</protein>
<keyword evidence="2" id="KW-1185">Reference proteome</keyword>
<organism evidence="1 2">
    <name type="scientific">Brachionus plicatilis</name>
    <name type="common">Marine rotifer</name>
    <name type="synonym">Brachionus muelleri</name>
    <dbReference type="NCBI Taxonomy" id="10195"/>
    <lineage>
        <taxon>Eukaryota</taxon>
        <taxon>Metazoa</taxon>
        <taxon>Spiralia</taxon>
        <taxon>Gnathifera</taxon>
        <taxon>Rotifera</taxon>
        <taxon>Eurotatoria</taxon>
        <taxon>Monogononta</taxon>
        <taxon>Pseudotrocha</taxon>
        <taxon>Ploima</taxon>
        <taxon>Brachionidae</taxon>
        <taxon>Brachionus</taxon>
    </lineage>
</organism>
<dbReference type="AlphaFoldDB" id="A0A3M7QBZ6"/>